<evidence type="ECO:0000313" key="2">
    <source>
        <dbReference type="EMBL" id="KAA8998291.1"/>
    </source>
</evidence>
<dbReference type="Proteomes" id="UP000326367">
    <property type="component" value="Unassembled WGS sequence"/>
</dbReference>
<keyword evidence="1" id="KW-0812">Transmembrane</keyword>
<keyword evidence="1" id="KW-1133">Transmembrane helix</keyword>
<proteinExistence type="predicted"/>
<organism evidence="2 3">
    <name type="scientific">Stenotrophomonas cyclobalanopsidis</name>
    <dbReference type="NCBI Taxonomy" id="2771362"/>
    <lineage>
        <taxon>Bacteria</taxon>
        <taxon>Pseudomonadati</taxon>
        <taxon>Pseudomonadota</taxon>
        <taxon>Gammaproteobacteria</taxon>
        <taxon>Lysobacterales</taxon>
        <taxon>Lysobacteraceae</taxon>
        <taxon>Stenotrophomonas</taxon>
    </lineage>
</organism>
<protein>
    <recommendedName>
        <fullName evidence="4">Intracellular growth attenuator family protein</fullName>
    </recommendedName>
</protein>
<name>A0ABQ6T0H4_9GAMM</name>
<feature type="transmembrane region" description="Helical" evidence="1">
    <location>
        <begin position="189"/>
        <end position="207"/>
    </location>
</feature>
<feature type="transmembrane region" description="Helical" evidence="1">
    <location>
        <begin position="583"/>
        <end position="605"/>
    </location>
</feature>
<reference evidence="2 3" key="1">
    <citation type="journal article" date="2020" name="Antonie Van Leeuwenhoek">
        <title>Stenotrophomonas cyclobalanopsidis sp. nov., isolated from the leaf spot disease of Cyclobalanopsis patelliformis.</title>
        <authorList>
            <person name="Bian D.R."/>
            <person name="Xue H."/>
            <person name="Piao C.G."/>
            <person name="Li Y."/>
        </authorList>
    </citation>
    <scope>NUCLEOTIDE SEQUENCE [LARGE SCALE GENOMIC DNA]</scope>
    <source>
        <strain evidence="2 3">TPQG1-4</strain>
    </source>
</reference>
<dbReference type="EMBL" id="VYKI01000011">
    <property type="protein sequence ID" value="KAA8998291.1"/>
    <property type="molecule type" value="Genomic_DNA"/>
</dbReference>
<sequence>MKLVGVLLALLATLPVLLDCLARWEARRAFMSLAEQAPVRLLSEDEDAALEPFRSVLELGRDCGVRILEGPCIEHRRWMRGGASSAWHSLAGVKVLLPFNALEQLGAHNRAEVVLGRRFVVIVRMGGFDIATAGTRTLRTAATQISERRETADERTQRRRPAIPWWPTALALAAGMCGALPRLGLGQCSWMTVAMGLVLASIALVLYRRRQVGTKALQPVVRVRGRLSALQFADPHESTFSHTVMLLGNDQRLAIDPAWMASGAIKRGRWLEAEVRPHDRRLLSLGPGWSLSADERRFPPVPVARHLLMFLVAVLSLLLMLWSGDGPRIEAARAAELLGPAKLRTDTQPGTLLGHPPAPGDGLHITFDATCDLVTRRHAGHVLAVPDCSRLRWGGAPLQLPPLAVADSILRLGAGNALRVHWKPADGIFPVYQRVSGLDALRRELDAACTDGLRGCDDLRAQLAALSADDSAVLPRWTIMNLKDALEEAAHAPVLAAWAAATPALVAARNGGVVLVDAEANRQSRTATFAFGDAGAAWNKMRTAATHAQRSAWSGTVQSRSTDGRTLWLQVDRTRPAHGAIAGMAYCLWLIGASSLALVQGILLVRAAPRALSRSAAFAEELKQRPAPPASWPA</sequence>
<keyword evidence="3" id="KW-1185">Reference proteome</keyword>
<feature type="transmembrane region" description="Helical" evidence="1">
    <location>
        <begin position="306"/>
        <end position="324"/>
    </location>
</feature>
<comment type="caution">
    <text evidence="2">The sequence shown here is derived from an EMBL/GenBank/DDBJ whole genome shotgun (WGS) entry which is preliminary data.</text>
</comment>
<accession>A0ABQ6T0H4</accession>
<evidence type="ECO:0000313" key="3">
    <source>
        <dbReference type="Proteomes" id="UP000326367"/>
    </source>
</evidence>
<gene>
    <name evidence="2" type="ORF">FJU31_10460</name>
</gene>
<evidence type="ECO:0008006" key="4">
    <source>
        <dbReference type="Google" id="ProtNLM"/>
    </source>
</evidence>
<dbReference type="RefSeq" id="WP_150454690.1">
    <property type="nucleotide sequence ID" value="NZ_VYKI01000011.1"/>
</dbReference>
<keyword evidence="1" id="KW-0472">Membrane</keyword>
<evidence type="ECO:0000256" key="1">
    <source>
        <dbReference type="SAM" id="Phobius"/>
    </source>
</evidence>